<name>A0A2P6Q3Q5_ROSCH</name>
<proteinExistence type="predicted"/>
<evidence type="ECO:0000313" key="1">
    <source>
        <dbReference type="EMBL" id="PRQ28817.1"/>
    </source>
</evidence>
<comment type="caution">
    <text evidence="1">The sequence shown here is derived from an EMBL/GenBank/DDBJ whole genome shotgun (WGS) entry which is preliminary data.</text>
</comment>
<reference evidence="1 2" key="1">
    <citation type="journal article" date="2018" name="Nat. Genet.">
        <title>The Rosa genome provides new insights in the design of modern roses.</title>
        <authorList>
            <person name="Bendahmane M."/>
        </authorList>
    </citation>
    <scope>NUCLEOTIDE SEQUENCE [LARGE SCALE GENOMIC DNA]</scope>
    <source>
        <strain evidence="2">cv. Old Blush</strain>
    </source>
</reference>
<evidence type="ECO:0000313" key="2">
    <source>
        <dbReference type="Proteomes" id="UP000238479"/>
    </source>
</evidence>
<keyword evidence="2" id="KW-1185">Reference proteome</keyword>
<dbReference type="Proteomes" id="UP000238479">
    <property type="component" value="Chromosome 5"/>
</dbReference>
<gene>
    <name evidence="1" type="ORF">RchiOBHm_Chr5g0007081</name>
</gene>
<organism evidence="1 2">
    <name type="scientific">Rosa chinensis</name>
    <name type="common">China rose</name>
    <dbReference type="NCBI Taxonomy" id="74649"/>
    <lineage>
        <taxon>Eukaryota</taxon>
        <taxon>Viridiplantae</taxon>
        <taxon>Streptophyta</taxon>
        <taxon>Embryophyta</taxon>
        <taxon>Tracheophyta</taxon>
        <taxon>Spermatophyta</taxon>
        <taxon>Magnoliopsida</taxon>
        <taxon>eudicotyledons</taxon>
        <taxon>Gunneridae</taxon>
        <taxon>Pentapetalae</taxon>
        <taxon>rosids</taxon>
        <taxon>fabids</taxon>
        <taxon>Rosales</taxon>
        <taxon>Rosaceae</taxon>
        <taxon>Rosoideae</taxon>
        <taxon>Rosoideae incertae sedis</taxon>
        <taxon>Rosa</taxon>
    </lineage>
</organism>
<dbReference type="EMBL" id="PDCK01000043">
    <property type="protein sequence ID" value="PRQ28817.1"/>
    <property type="molecule type" value="Genomic_DNA"/>
</dbReference>
<dbReference type="AlphaFoldDB" id="A0A2P6Q3Q5"/>
<dbReference type="Gramene" id="PRQ28817">
    <property type="protein sequence ID" value="PRQ28817"/>
    <property type="gene ID" value="RchiOBHm_Chr5g0007081"/>
</dbReference>
<accession>A0A2P6Q3Q5</accession>
<sequence length="161" mass="18628">MDFLVSLPALRVQLLFISRTSMLRSCNVDTNVNANVPSFQPRALQETKCDKGVEIRFFAGDWREVHNLLPYAQNNEKDVKCITRPHGVVYLAAKKHYFGVGGGTRKFLSVVKKDGELVGNLDSCLKNYRALYHHRICWLLFPIYLIHWVKVNRNTSYYNHV</sequence>
<dbReference type="STRING" id="74649.A0A2P6Q3Q5"/>
<protein>
    <submittedName>
        <fullName evidence="1">Uncharacterized protein</fullName>
    </submittedName>
</protein>